<dbReference type="InterPro" id="IPR000816">
    <property type="entry name" value="Peptidase_C15"/>
</dbReference>
<dbReference type="OrthoDB" id="9779738at2"/>
<evidence type="ECO:0000256" key="7">
    <source>
        <dbReference type="ARBA" id="ARBA00030836"/>
    </source>
</evidence>
<evidence type="ECO:0000256" key="1">
    <source>
        <dbReference type="ARBA" id="ARBA00006641"/>
    </source>
</evidence>
<dbReference type="RefSeq" id="WP_084412024.1">
    <property type="nucleotide sequence ID" value="NZ_FWXR01000022.1"/>
</dbReference>
<name>A0A1W2E9G5_9HYPH</name>
<dbReference type="Proteomes" id="UP000192656">
    <property type="component" value="Unassembled WGS sequence"/>
</dbReference>
<dbReference type="GO" id="GO:0016920">
    <property type="term" value="F:pyroglutamyl-peptidase activity"/>
    <property type="evidence" value="ECO:0007669"/>
    <property type="project" value="InterPro"/>
</dbReference>
<dbReference type="PANTHER" id="PTHR23402">
    <property type="entry name" value="PROTEASE FAMILY C15 PYROGLUTAMYL-PEPTIDASE I-RELATED"/>
    <property type="match status" value="1"/>
</dbReference>
<reference evidence="9 10" key="1">
    <citation type="submission" date="2017-04" db="EMBL/GenBank/DDBJ databases">
        <authorList>
            <person name="Afonso C.L."/>
            <person name="Miller P.J."/>
            <person name="Scott M.A."/>
            <person name="Spackman E."/>
            <person name="Goraichik I."/>
            <person name="Dimitrov K.M."/>
            <person name="Suarez D.L."/>
            <person name="Swayne D.E."/>
        </authorList>
    </citation>
    <scope>NUCLEOTIDE SEQUENCE [LARGE SCALE GENOMIC DNA]</scope>
    <source>
        <strain evidence="9 10">CGMCC 1.10972</strain>
    </source>
</reference>
<evidence type="ECO:0000256" key="4">
    <source>
        <dbReference type="ARBA" id="ARBA00022670"/>
    </source>
</evidence>
<accession>A0A1W2E9G5</accession>
<keyword evidence="6" id="KW-0788">Thiol protease</keyword>
<dbReference type="GO" id="GO:0005829">
    <property type="term" value="C:cytosol"/>
    <property type="evidence" value="ECO:0007669"/>
    <property type="project" value="InterPro"/>
</dbReference>
<dbReference type="SUPFAM" id="SSF53182">
    <property type="entry name" value="Pyrrolidone carboxyl peptidase (pyroglutamate aminopeptidase)"/>
    <property type="match status" value="1"/>
</dbReference>
<comment type="similarity">
    <text evidence="1">Belongs to the peptidase C15 family.</text>
</comment>
<gene>
    <name evidence="9" type="ORF">SAMN06297251_12251</name>
</gene>
<dbReference type="AlphaFoldDB" id="A0A1W2E9G5"/>
<evidence type="ECO:0000256" key="2">
    <source>
        <dbReference type="ARBA" id="ARBA00019191"/>
    </source>
</evidence>
<keyword evidence="4" id="KW-0645">Protease</keyword>
<evidence type="ECO:0000313" key="9">
    <source>
        <dbReference type="EMBL" id="SMD05698.1"/>
    </source>
</evidence>
<protein>
    <recommendedName>
        <fullName evidence="2">Pyrrolidone-carboxylate peptidase</fullName>
    </recommendedName>
    <alternativeName>
        <fullName evidence="7">5-oxoprolyl-peptidase</fullName>
    </alternativeName>
    <alternativeName>
        <fullName evidence="8">Pyroglutamyl-peptidase I</fullName>
    </alternativeName>
</protein>
<evidence type="ECO:0000313" key="10">
    <source>
        <dbReference type="Proteomes" id="UP000192656"/>
    </source>
</evidence>
<organism evidence="9 10">
    <name type="scientific">Fulvimarina manganoxydans</name>
    <dbReference type="NCBI Taxonomy" id="937218"/>
    <lineage>
        <taxon>Bacteria</taxon>
        <taxon>Pseudomonadati</taxon>
        <taxon>Pseudomonadota</taxon>
        <taxon>Alphaproteobacteria</taxon>
        <taxon>Hyphomicrobiales</taxon>
        <taxon>Aurantimonadaceae</taxon>
        <taxon>Fulvimarina</taxon>
    </lineage>
</organism>
<dbReference type="InterPro" id="IPR036440">
    <property type="entry name" value="Peptidase_C15-like_sf"/>
</dbReference>
<keyword evidence="5" id="KW-0378">Hydrolase</keyword>
<dbReference type="STRING" id="937218.SAMN06297251_12251"/>
<dbReference type="Gene3D" id="3.40.630.20">
    <property type="entry name" value="Peptidase C15, pyroglutamyl peptidase I-like"/>
    <property type="match status" value="1"/>
</dbReference>
<dbReference type="GO" id="GO:0006508">
    <property type="term" value="P:proteolysis"/>
    <property type="evidence" value="ECO:0007669"/>
    <property type="project" value="UniProtKB-KW"/>
</dbReference>
<dbReference type="PRINTS" id="PR00706">
    <property type="entry name" value="PYROGLUPTASE"/>
</dbReference>
<dbReference type="InterPro" id="IPR016125">
    <property type="entry name" value="Peptidase_C15-like"/>
</dbReference>
<evidence type="ECO:0000256" key="8">
    <source>
        <dbReference type="ARBA" id="ARBA00031559"/>
    </source>
</evidence>
<evidence type="ECO:0000256" key="3">
    <source>
        <dbReference type="ARBA" id="ARBA00022490"/>
    </source>
</evidence>
<evidence type="ECO:0000256" key="6">
    <source>
        <dbReference type="ARBA" id="ARBA00022807"/>
    </source>
</evidence>
<keyword evidence="10" id="KW-1185">Reference proteome</keyword>
<dbReference type="Pfam" id="PF01470">
    <property type="entry name" value="Peptidase_C15"/>
    <property type="match status" value="1"/>
</dbReference>
<evidence type="ECO:0000256" key="5">
    <source>
        <dbReference type="ARBA" id="ARBA00022801"/>
    </source>
</evidence>
<proteinExistence type="inferred from homology"/>
<keyword evidence="3" id="KW-0963">Cytoplasm</keyword>
<sequence>MTVLIAGFAPFPGAPFNPSADLVAALRQAPQRPGRALVTLPVSWDDSWPVLQAAIEESGARGVILFGLHMSAERLRIELLARNRRELGLEDAVGRFPAGPSILEGPATHACRLPLSDLARLLRRHRLDFEWSTNAGGYLCNDTLYKLAHHADRLGIEAFGFIHLPLSDERVGDMMASGEEVPAVFNSVSADALLGLADDLFALLSVDSPATA</sequence>
<dbReference type="PANTHER" id="PTHR23402:SF1">
    <property type="entry name" value="PYROGLUTAMYL-PEPTIDASE I"/>
    <property type="match status" value="1"/>
</dbReference>
<dbReference type="EMBL" id="FWXR01000022">
    <property type="protein sequence ID" value="SMD05698.1"/>
    <property type="molecule type" value="Genomic_DNA"/>
</dbReference>